<evidence type="ECO:0000259" key="1">
    <source>
        <dbReference type="PROSITE" id="PS50801"/>
    </source>
</evidence>
<dbReference type="PROSITE" id="PS50801">
    <property type="entry name" value="STAS"/>
    <property type="match status" value="1"/>
</dbReference>
<accession>A0A3Q8I449</accession>
<dbReference type="CDD" id="cd07041">
    <property type="entry name" value="STAS_RsbR_RsbS_like"/>
    <property type="match status" value="1"/>
</dbReference>
<dbReference type="InterPro" id="IPR051932">
    <property type="entry name" value="Bact_StressResp_Reg"/>
</dbReference>
<dbReference type="InterPro" id="IPR036513">
    <property type="entry name" value="STAS_dom_sf"/>
</dbReference>
<proteinExistence type="predicted"/>
<dbReference type="SUPFAM" id="SSF55785">
    <property type="entry name" value="PYP-like sensor domain (PAS domain)"/>
    <property type="match status" value="1"/>
</dbReference>
<evidence type="ECO:0000313" key="2">
    <source>
        <dbReference type="EMBL" id="AYM53149.1"/>
    </source>
</evidence>
<organism evidence="2">
    <name type="scientific">Pseudenhygromyxa salsuginis</name>
    <dbReference type="NCBI Taxonomy" id="442868"/>
    <lineage>
        <taxon>Bacteria</taxon>
        <taxon>Pseudomonadati</taxon>
        <taxon>Myxococcota</taxon>
        <taxon>Polyangia</taxon>
        <taxon>Nannocystales</taxon>
        <taxon>Nannocystaceae</taxon>
        <taxon>Pseudenhygromyxa</taxon>
    </lineage>
</organism>
<dbReference type="EMBL" id="MH908895">
    <property type="protein sequence ID" value="AYM53149.1"/>
    <property type="molecule type" value="Genomic_DNA"/>
</dbReference>
<dbReference type="Pfam" id="PF01740">
    <property type="entry name" value="STAS"/>
    <property type="match status" value="1"/>
</dbReference>
<dbReference type="SUPFAM" id="SSF52091">
    <property type="entry name" value="SpoIIaa-like"/>
    <property type="match status" value="1"/>
</dbReference>
<reference evidence="2" key="1">
    <citation type="journal article" date="2018" name="J. Ind. Microbiol. Biotechnol.">
        <title>Genome mining reveals uncommon alkylpyrones as type III PKS products from myxobacteria.</title>
        <authorList>
            <person name="Hug J.J."/>
            <person name="Panter F."/>
            <person name="Krug D."/>
            <person name="Muller R."/>
        </authorList>
    </citation>
    <scope>NUCLEOTIDE SEQUENCE</scope>
    <source>
        <strain evidence="2">MNa10638</strain>
    </source>
</reference>
<dbReference type="PANTHER" id="PTHR33745">
    <property type="entry name" value="RSBT ANTAGONIST PROTEIN RSBS-RELATED"/>
    <property type="match status" value="1"/>
</dbReference>
<feature type="domain" description="STAS" evidence="1">
    <location>
        <begin position="264"/>
        <end position="352"/>
    </location>
</feature>
<name>A0A3Q8I449_9BACT</name>
<protein>
    <submittedName>
        <fullName evidence="2">Anti-anti sigma factor protein</fullName>
    </submittedName>
</protein>
<dbReference type="InterPro" id="IPR002645">
    <property type="entry name" value="STAS_dom"/>
</dbReference>
<dbReference type="Gene3D" id="3.30.450.20">
    <property type="entry name" value="PAS domain"/>
    <property type="match status" value="1"/>
</dbReference>
<dbReference type="Gene3D" id="3.30.750.24">
    <property type="entry name" value="STAS domain"/>
    <property type="match status" value="1"/>
</dbReference>
<sequence length="375" mass="41551">METLRFEDCRAGLAASPLPVWVLDPEIPAFHWANDAALELWRATSVEELRARDIVSQAPPKVTARLASAVSRVRAGQRIREEWVFYPKGEPVVMTLELRAITLDDERFAVLNYALPMVELTQELQREITMARHLAMVCALVSATGEVLSCNPAAQECFEDTKAWLPWFVEPALGEQLLRDALAEGPAEVLAEVETKQGRRWHAIQAQHLRDPVTGDISVLVEHRDETERIEVQRLAADRGLHIDELRTALDLVEAQRAEILELSAPILDVGNGTLAVPIIGRFELAQRDALSERLLTAAAARSIRRVILDLTGVVEIDDASARGLEALVRALRLLGTEPVVTGVRASLARTLVDSRSDFVEVETLRSLAVALSRR</sequence>
<dbReference type="AlphaFoldDB" id="A0A3Q8I449"/>
<dbReference type="InterPro" id="IPR035965">
    <property type="entry name" value="PAS-like_dom_sf"/>
</dbReference>